<sequence length="368" mass="38805">MKRMSLWLSLIALTGLLGLSAPTASATEAAGPRKIRPANESATERRDLRAFDAVKVSHGIQLILSQADEYRVEVTADRNLLPLVRTDVSYGTLHISYPAGLRVSGSMGTTTVCVSMPHPELIAAETGASVLVEGALRGRELTLTTETGTSVTGSFLFDKLNVSVETGSILYLVQAKGRTLTLSAENGSDITGSVAFDNVTISAESGSSVRLDGTLNCSELQLDAENGSNISGAFRADRVSASADTASTIDMISLTCSTLTASADLSSEVIGTLRSCNEATLDASNCSTIDLRGNCRTLTAHASVYATLSLRRLNCERAELTATQMAIIDSTVHERLSATVASGGTVTYAGNPTLDEINTHKNGNFYRR</sequence>
<protein>
    <submittedName>
        <fullName evidence="3">DUF2807 domain-containing protein</fullName>
    </submittedName>
</protein>
<dbReference type="AlphaFoldDB" id="A0A9D2DEI8"/>
<dbReference type="Pfam" id="PF10988">
    <property type="entry name" value="DUF2807"/>
    <property type="match status" value="2"/>
</dbReference>
<reference evidence="3" key="2">
    <citation type="submission" date="2021-04" db="EMBL/GenBank/DDBJ databases">
        <authorList>
            <person name="Gilroy R."/>
        </authorList>
    </citation>
    <scope>NUCLEOTIDE SEQUENCE</scope>
    <source>
        <strain evidence="3">ChiHjej11B10-19426</strain>
    </source>
</reference>
<evidence type="ECO:0000313" key="4">
    <source>
        <dbReference type="Proteomes" id="UP000824014"/>
    </source>
</evidence>
<feature type="chain" id="PRO_5039259667" evidence="1">
    <location>
        <begin position="27"/>
        <end position="368"/>
    </location>
</feature>
<reference evidence="3" key="1">
    <citation type="journal article" date="2021" name="PeerJ">
        <title>Extensive microbial diversity within the chicken gut microbiome revealed by metagenomics and culture.</title>
        <authorList>
            <person name="Gilroy R."/>
            <person name="Ravi A."/>
            <person name="Getino M."/>
            <person name="Pursley I."/>
            <person name="Horton D.L."/>
            <person name="Alikhan N.F."/>
            <person name="Baker D."/>
            <person name="Gharbi K."/>
            <person name="Hall N."/>
            <person name="Watson M."/>
            <person name="Adriaenssens E.M."/>
            <person name="Foster-Nyarko E."/>
            <person name="Jarju S."/>
            <person name="Secka A."/>
            <person name="Antonio M."/>
            <person name="Oren A."/>
            <person name="Chaudhuri R.R."/>
            <person name="La Ragione R."/>
            <person name="Hildebrand F."/>
            <person name="Pallen M.J."/>
        </authorList>
    </citation>
    <scope>NUCLEOTIDE SEQUENCE</scope>
    <source>
        <strain evidence="3">ChiHjej11B10-19426</strain>
    </source>
</reference>
<dbReference type="EMBL" id="DXCC01000022">
    <property type="protein sequence ID" value="HIZ15590.1"/>
    <property type="molecule type" value="Genomic_DNA"/>
</dbReference>
<keyword evidence="1" id="KW-0732">Signal</keyword>
<gene>
    <name evidence="3" type="ORF">H9816_06745</name>
</gene>
<feature type="domain" description="Putative auto-transporter adhesin head GIN" evidence="2">
    <location>
        <begin position="268"/>
        <end position="352"/>
    </location>
</feature>
<organism evidence="3 4">
    <name type="scientific">Candidatus Tidjanibacter faecipullorum</name>
    <dbReference type="NCBI Taxonomy" id="2838766"/>
    <lineage>
        <taxon>Bacteria</taxon>
        <taxon>Pseudomonadati</taxon>
        <taxon>Bacteroidota</taxon>
        <taxon>Bacteroidia</taxon>
        <taxon>Bacteroidales</taxon>
        <taxon>Rikenellaceae</taxon>
        <taxon>Tidjanibacter</taxon>
    </lineage>
</organism>
<proteinExistence type="predicted"/>
<name>A0A9D2DEI8_9BACT</name>
<evidence type="ECO:0000256" key="1">
    <source>
        <dbReference type="SAM" id="SignalP"/>
    </source>
</evidence>
<dbReference type="InterPro" id="IPR021255">
    <property type="entry name" value="DUF2807"/>
</dbReference>
<evidence type="ECO:0000259" key="2">
    <source>
        <dbReference type="Pfam" id="PF10988"/>
    </source>
</evidence>
<dbReference type="Proteomes" id="UP000824014">
    <property type="component" value="Unassembled WGS sequence"/>
</dbReference>
<dbReference type="Gene3D" id="2.160.20.120">
    <property type="match status" value="2"/>
</dbReference>
<feature type="signal peptide" evidence="1">
    <location>
        <begin position="1"/>
        <end position="26"/>
    </location>
</feature>
<accession>A0A9D2DEI8</accession>
<comment type="caution">
    <text evidence="3">The sequence shown here is derived from an EMBL/GenBank/DDBJ whole genome shotgun (WGS) entry which is preliminary data.</text>
</comment>
<evidence type="ECO:0000313" key="3">
    <source>
        <dbReference type="EMBL" id="HIZ15590.1"/>
    </source>
</evidence>
<feature type="domain" description="Putative auto-transporter adhesin head GIN" evidence="2">
    <location>
        <begin position="50"/>
        <end position="211"/>
    </location>
</feature>